<comment type="caution">
    <text evidence="1">The sequence shown here is derived from an EMBL/GenBank/DDBJ whole genome shotgun (WGS) entry which is preliminary data.</text>
</comment>
<organism evidence="1 2">
    <name type="scientific">Clonostachys rhizophaga</name>
    <dbReference type="NCBI Taxonomy" id="160324"/>
    <lineage>
        <taxon>Eukaryota</taxon>
        <taxon>Fungi</taxon>
        <taxon>Dikarya</taxon>
        <taxon>Ascomycota</taxon>
        <taxon>Pezizomycotina</taxon>
        <taxon>Sordariomycetes</taxon>
        <taxon>Hypocreomycetidae</taxon>
        <taxon>Hypocreales</taxon>
        <taxon>Bionectriaceae</taxon>
        <taxon>Clonostachys</taxon>
    </lineage>
</organism>
<reference evidence="1" key="1">
    <citation type="submission" date="2021-10" db="EMBL/GenBank/DDBJ databases">
        <authorList>
            <person name="Piombo E."/>
        </authorList>
    </citation>
    <scope>NUCLEOTIDE SEQUENCE</scope>
</reference>
<name>A0A9N9V4H1_9HYPO</name>
<evidence type="ECO:0000313" key="2">
    <source>
        <dbReference type="Proteomes" id="UP000696573"/>
    </source>
</evidence>
<dbReference type="EMBL" id="CABFNQ020000444">
    <property type="protein sequence ID" value="CAH0015114.1"/>
    <property type="molecule type" value="Genomic_DNA"/>
</dbReference>
<keyword evidence="2" id="KW-1185">Reference proteome</keyword>
<proteinExistence type="predicted"/>
<evidence type="ECO:0000313" key="1">
    <source>
        <dbReference type="EMBL" id="CAH0015114.1"/>
    </source>
</evidence>
<gene>
    <name evidence="1" type="ORF">CRHIZ90672A_00000956</name>
</gene>
<dbReference type="Proteomes" id="UP000696573">
    <property type="component" value="Unassembled WGS sequence"/>
</dbReference>
<dbReference type="AlphaFoldDB" id="A0A9N9V4H1"/>
<sequence>MATIRCMRAWWLGIRSKVYATGKRRREEPVMQHKTWASYTGRHFRHGNNPYIELAMTLCYEPYVKHHMRTDLSLPYHPGFTGFYEGSKKPNRETLEMLALLVSLKTIDVFIEKFGSNPPAGLRDLPPNDDDWGDWWTSRFPDEEHQSPGAKFPAPHIRYTSIYLHKSCMETRKELEKAIDEDPDKYRFSKPINDIVQEEDIMPALRSMRWLANGWTDLSRFEFILVIVTERVAMINLMLDPYRAVDGFVRKLDRVPMKVRMSCFPSLQGERLVWL</sequence>
<protein>
    <submittedName>
        <fullName evidence="1">Uncharacterized protein</fullName>
    </submittedName>
</protein>
<dbReference type="OrthoDB" id="10315371at2759"/>
<accession>A0A9N9V4H1</accession>